<feature type="region of interest" description="Disordered" evidence="1">
    <location>
        <begin position="23"/>
        <end position="48"/>
    </location>
</feature>
<accession>A0AAD8HEQ3</accession>
<protein>
    <recommendedName>
        <fullName evidence="4">DUF4283 domain-containing protein</fullName>
    </recommendedName>
</protein>
<dbReference type="Proteomes" id="UP001237642">
    <property type="component" value="Unassembled WGS sequence"/>
</dbReference>
<gene>
    <name evidence="2" type="ORF">POM88_040819</name>
</gene>
<reference evidence="2" key="2">
    <citation type="submission" date="2023-05" db="EMBL/GenBank/DDBJ databases">
        <authorList>
            <person name="Schelkunov M.I."/>
        </authorList>
    </citation>
    <scope>NUCLEOTIDE SEQUENCE</scope>
    <source>
        <strain evidence="2">Hsosn_3</strain>
        <tissue evidence="2">Leaf</tissue>
    </source>
</reference>
<evidence type="ECO:0008006" key="4">
    <source>
        <dbReference type="Google" id="ProtNLM"/>
    </source>
</evidence>
<feature type="compositionally biased region" description="Basic and acidic residues" evidence="1">
    <location>
        <begin position="281"/>
        <end position="292"/>
    </location>
</feature>
<comment type="caution">
    <text evidence="2">The sequence shown here is derived from an EMBL/GenBank/DDBJ whole genome shotgun (WGS) entry which is preliminary data.</text>
</comment>
<feature type="compositionally biased region" description="Basic and acidic residues" evidence="1">
    <location>
        <begin position="25"/>
        <end position="48"/>
    </location>
</feature>
<name>A0AAD8HEQ3_9APIA</name>
<sequence>MGEHKKSISIQIQKIDPVKAAIKSSDVKKERDEGKKVERSVSQKDQEMVGRNAEWKIIKDHRKGVKNKGKDGSYADNISAKKTLRNETGNFSKEGVLNKKLVKFEKSGLIGFSWFPMTGVILQEVLIEEGFSNISVKEISCWKFLLNFKDDKDKSLFDRSRVKHWLHDIRSIEEEDRRIRRKVAVEVRGIPFIAWTESTLMDITKNLGDWGWWINEAEENKVLENPKVCIYSDELLNIAIRSSISVEGVGHEVGIVEIPFDFLKINSSPQFLRDNSATSKNEMDKELKKEDQNSTCGKDNGVKSKGEMDKEIRKEEHKIVYDKEKDLSNVSRISDSLEVNERRFGENSMQSVGSTSRTDLVWDFPKSIDKNSSIIDTGNIADHGDS</sequence>
<proteinExistence type="predicted"/>
<dbReference type="EMBL" id="JAUIZM010000009">
    <property type="protein sequence ID" value="KAK1365258.1"/>
    <property type="molecule type" value="Genomic_DNA"/>
</dbReference>
<dbReference type="AlphaFoldDB" id="A0AAD8HEQ3"/>
<reference evidence="2" key="1">
    <citation type="submission" date="2023-02" db="EMBL/GenBank/DDBJ databases">
        <title>Genome of toxic invasive species Heracleum sosnowskyi carries increased number of genes despite the absence of recent whole-genome duplications.</title>
        <authorList>
            <person name="Schelkunov M."/>
            <person name="Shtratnikova V."/>
            <person name="Makarenko M."/>
            <person name="Klepikova A."/>
            <person name="Omelchenko D."/>
            <person name="Novikova G."/>
            <person name="Obukhova E."/>
            <person name="Bogdanov V."/>
            <person name="Penin A."/>
            <person name="Logacheva M."/>
        </authorList>
    </citation>
    <scope>NUCLEOTIDE SEQUENCE</scope>
    <source>
        <strain evidence="2">Hsosn_3</strain>
        <tissue evidence="2">Leaf</tissue>
    </source>
</reference>
<evidence type="ECO:0000313" key="3">
    <source>
        <dbReference type="Proteomes" id="UP001237642"/>
    </source>
</evidence>
<keyword evidence="3" id="KW-1185">Reference proteome</keyword>
<evidence type="ECO:0000256" key="1">
    <source>
        <dbReference type="SAM" id="MobiDB-lite"/>
    </source>
</evidence>
<feature type="region of interest" description="Disordered" evidence="1">
    <location>
        <begin position="274"/>
        <end position="308"/>
    </location>
</feature>
<evidence type="ECO:0000313" key="2">
    <source>
        <dbReference type="EMBL" id="KAK1365258.1"/>
    </source>
</evidence>
<organism evidence="2 3">
    <name type="scientific">Heracleum sosnowskyi</name>
    <dbReference type="NCBI Taxonomy" id="360622"/>
    <lineage>
        <taxon>Eukaryota</taxon>
        <taxon>Viridiplantae</taxon>
        <taxon>Streptophyta</taxon>
        <taxon>Embryophyta</taxon>
        <taxon>Tracheophyta</taxon>
        <taxon>Spermatophyta</taxon>
        <taxon>Magnoliopsida</taxon>
        <taxon>eudicotyledons</taxon>
        <taxon>Gunneridae</taxon>
        <taxon>Pentapetalae</taxon>
        <taxon>asterids</taxon>
        <taxon>campanulids</taxon>
        <taxon>Apiales</taxon>
        <taxon>Apiaceae</taxon>
        <taxon>Apioideae</taxon>
        <taxon>apioid superclade</taxon>
        <taxon>Tordylieae</taxon>
        <taxon>Tordyliinae</taxon>
        <taxon>Heracleum</taxon>
    </lineage>
</organism>